<name>A0ABX7B4D3_9PROT</name>
<keyword evidence="1" id="KW-0175">Coiled coil</keyword>
<feature type="coiled-coil region" evidence="1">
    <location>
        <begin position="153"/>
        <end position="236"/>
    </location>
</feature>
<proteinExistence type="predicted"/>
<organism evidence="3 4">
    <name type="scientific">Skermanella cutis</name>
    <dbReference type="NCBI Taxonomy" id="2775420"/>
    <lineage>
        <taxon>Bacteria</taxon>
        <taxon>Pseudomonadati</taxon>
        <taxon>Pseudomonadota</taxon>
        <taxon>Alphaproteobacteria</taxon>
        <taxon>Rhodospirillales</taxon>
        <taxon>Azospirillaceae</taxon>
        <taxon>Skermanella</taxon>
    </lineage>
</organism>
<dbReference type="PROSITE" id="PS51257">
    <property type="entry name" value="PROKAR_LIPOPROTEIN"/>
    <property type="match status" value="1"/>
</dbReference>
<gene>
    <name evidence="3" type="ORF">IGS68_25000</name>
</gene>
<keyword evidence="2" id="KW-0732">Signal</keyword>
<feature type="signal peptide" evidence="2">
    <location>
        <begin position="1"/>
        <end position="27"/>
    </location>
</feature>
<evidence type="ECO:0008006" key="5">
    <source>
        <dbReference type="Google" id="ProtNLM"/>
    </source>
</evidence>
<dbReference type="Proteomes" id="UP000595197">
    <property type="component" value="Chromosome"/>
</dbReference>
<evidence type="ECO:0000256" key="2">
    <source>
        <dbReference type="SAM" id="SignalP"/>
    </source>
</evidence>
<evidence type="ECO:0000256" key="1">
    <source>
        <dbReference type="SAM" id="Coils"/>
    </source>
</evidence>
<keyword evidence="4" id="KW-1185">Reference proteome</keyword>
<reference evidence="3" key="1">
    <citation type="submission" date="2021-02" db="EMBL/GenBank/DDBJ databases">
        <title>Skermanella TT6 skin isolate.</title>
        <authorList>
            <person name="Lee K."/>
            <person name="Ganzorig M."/>
        </authorList>
    </citation>
    <scope>NUCLEOTIDE SEQUENCE</scope>
    <source>
        <strain evidence="3">TT6</strain>
    </source>
</reference>
<dbReference type="RefSeq" id="WP_201075192.1">
    <property type="nucleotide sequence ID" value="NZ_CP067420.1"/>
</dbReference>
<evidence type="ECO:0000313" key="3">
    <source>
        <dbReference type="EMBL" id="QQP89211.1"/>
    </source>
</evidence>
<accession>A0ABX7B4D3</accession>
<dbReference type="EMBL" id="CP067420">
    <property type="protein sequence ID" value="QQP89211.1"/>
    <property type="molecule type" value="Genomic_DNA"/>
</dbReference>
<feature type="chain" id="PRO_5045658968" description="Glycine zipper domain-containing protein" evidence="2">
    <location>
        <begin position="28"/>
        <end position="243"/>
    </location>
</feature>
<protein>
    <recommendedName>
        <fullName evidence="5">Glycine zipper domain-containing protein</fullName>
    </recommendedName>
</protein>
<evidence type="ECO:0000313" key="4">
    <source>
        <dbReference type="Proteomes" id="UP000595197"/>
    </source>
</evidence>
<sequence>MKTIVRLIAITLSLSLALGGCVTTQGADGQAVSGNCEDPSLSGAERQLCLDNKSFNNTVLGGALAGGAIGGGAAALGCLAAKENPLTCALIGLTVGALIGAADGYATAKTQEASRQNVRTIDLVTADIRRDNEKLESMLRSSEAVSRENRTRLAQAEQQLKSGRITLKQAQAEKAKAEAGRKQIEATLTSMEDARKAYEKTQQQTGQSSPAFAREMQDMEKQIAQMRQQRDALNQAITTSRIG</sequence>